<accession>A0AAJ7C5N8</accession>
<evidence type="ECO:0000256" key="1">
    <source>
        <dbReference type="SAM" id="MobiDB-lite"/>
    </source>
</evidence>
<dbReference type="RefSeq" id="XP_015601875.1">
    <property type="nucleotide sequence ID" value="XM_015746389.2"/>
</dbReference>
<evidence type="ECO:0000313" key="5">
    <source>
        <dbReference type="RefSeq" id="XP_015601875.1"/>
    </source>
</evidence>
<dbReference type="Proteomes" id="UP000694920">
    <property type="component" value="Unplaced"/>
</dbReference>
<organism evidence="4 5">
    <name type="scientific">Cephus cinctus</name>
    <name type="common">Wheat stem sawfly</name>
    <dbReference type="NCBI Taxonomy" id="211228"/>
    <lineage>
        <taxon>Eukaryota</taxon>
        <taxon>Metazoa</taxon>
        <taxon>Ecdysozoa</taxon>
        <taxon>Arthropoda</taxon>
        <taxon>Hexapoda</taxon>
        <taxon>Insecta</taxon>
        <taxon>Pterygota</taxon>
        <taxon>Neoptera</taxon>
        <taxon>Endopterygota</taxon>
        <taxon>Hymenoptera</taxon>
        <taxon>Cephoidea</taxon>
        <taxon>Cephidae</taxon>
        <taxon>Cephus</taxon>
    </lineage>
</organism>
<dbReference type="SMART" id="SM00034">
    <property type="entry name" value="CLECT"/>
    <property type="match status" value="1"/>
</dbReference>
<dbReference type="InterPro" id="IPR016187">
    <property type="entry name" value="CTDL_fold"/>
</dbReference>
<feature type="region of interest" description="Disordered" evidence="1">
    <location>
        <begin position="181"/>
        <end position="219"/>
    </location>
</feature>
<keyword evidence="2" id="KW-0732">Signal</keyword>
<feature type="compositionally biased region" description="Basic residues" evidence="1">
    <location>
        <begin position="197"/>
        <end position="209"/>
    </location>
</feature>
<dbReference type="Gene3D" id="3.10.100.10">
    <property type="entry name" value="Mannose-Binding Protein A, subunit A"/>
    <property type="match status" value="1"/>
</dbReference>
<feature type="chain" id="PRO_5042531200" evidence="2">
    <location>
        <begin position="17"/>
        <end position="333"/>
    </location>
</feature>
<dbReference type="InterPro" id="IPR050828">
    <property type="entry name" value="C-type_lectin/matrix_domain"/>
</dbReference>
<protein>
    <submittedName>
        <fullName evidence="5">Uncharacterized protein LOC107270928</fullName>
    </submittedName>
</protein>
<feature type="domain" description="C-type lectin" evidence="3">
    <location>
        <begin position="55"/>
        <end position="175"/>
    </location>
</feature>
<gene>
    <name evidence="5" type="primary">LOC107270928</name>
</gene>
<evidence type="ECO:0000256" key="2">
    <source>
        <dbReference type="SAM" id="SignalP"/>
    </source>
</evidence>
<proteinExistence type="predicted"/>
<evidence type="ECO:0000313" key="4">
    <source>
        <dbReference type="Proteomes" id="UP000694920"/>
    </source>
</evidence>
<dbReference type="Pfam" id="PF00059">
    <property type="entry name" value="Lectin_C"/>
    <property type="match status" value="1"/>
</dbReference>
<dbReference type="GeneID" id="107270928"/>
<dbReference type="SUPFAM" id="SSF56436">
    <property type="entry name" value="C-type lectin-like"/>
    <property type="match status" value="1"/>
</dbReference>
<name>A0AAJ7C5N8_CEPCN</name>
<reference evidence="5" key="1">
    <citation type="submission" date="2025-08" db="UniProtKB">
        <authorList>
            <consortium name="RefSeq"/>
        </authorList>
    </citation>
    <scope>IDENTIFICATION</scope>
</reference>
<dbReference type="PANTHER" id="PTHR45710:SF26">
    <property type="entry name" value="RH26557P"/>
    <property type="match status" value="1"/>
</dbReference>
<dbReference type="InterPro" id="IPR001304">
    <property type="entry name" value="C-type_lectin-like"/>
</dbReference>
<dbReference type="KEGG" id="ccin:107270928"/>
<evidence type="ECO:0000259" key="3">
    <source>
        <dbReference type="PROSITE" id="PS50041"/>
    </source>
</evidence>
<dbReference type="CDD" id="cd00037">
    <property type="entry name" value="CLECT"/>
    <property type="match status" value="1"/>
</dbReference>
<sequence length="333" mass="38963">MWIAWLFLFYVTGISAALVEPQSISVNSPIRNEVGRGRESDRIRRYACPIGFFRINRQCYYLSGGKAPWREAYFHCKDRNATLAVLNRSKDRTLRNYLLGDRFTKLERWIGGIFNWRKGDWEWGVSGEKMEFMNFPKSNEKDNNHLAWHCAVMDPILKYKWNQRKCIEPKHYVCQVPAGGLRRRRKKNLNAPQNQRLKPRRKGKKRIPKRPPVVHGNWNRTQTDRRRDWDQENANQDWAHGVNLGYRPPPLTRMAPGARPSDRLRRRNETLLGRRHPPLSQIIPRGTEYGGFVGDSPIRSGNQAQGFVDVNNVLSQSDTRINDISLEEVLFKT</sequence>
<dbReference type="PROSITE" id="PS50041">
    <property type="entry name" value="C_TYPE_LECTIN_2"/>
    <property type="match status" value="1"/>
</dbReference>
<feature type="region of interest" description="Disordered" evidence="1">
    <location>
        <begin position="240"/>
        <end position="262"/>
    </location>
</feature>
<dbReference type="PANTHER" id="PTHR45710">
    <property type="entry name" value="C-TYPE LECTIN DOMAIN-CONTAINING PROTEIN 180"/>
    <property type="match status" value="1"/>
</dbReference>
<dbReference type="AlphaFoldDB" id="A0AAJ7C5N8"/>
<keyword evidence="4" id="KW-1185">Reference proteome</keyword>
<feature type="signal peptide" evidence="2">
    <location>
        <begin position="1"/>
        <end position="16"/>
    </location>
</feature>
<dbReference type="InterPro" id="IPR016186">
    <property type="entry name" value="C-type_lectin-like/link_sf"/>
</dbReference>